<evidence type="ECO:0000259" key="2">
    <source>
        <dbReference type="Pfam" id="PF08308"/>
    </source>
</evidence>
<dbReference type="SUPFAM" id="SSF82171">
    <property type="entry name" value="DPP6 N-terminal domain-like"/>
    <property type="match status" value="1"/>
</dbReference>
<gene>
    <name evidence="3" type="ORF">A3J66_00810</name>
</gene>
<keyword evidence="1" id="KW-0472">Membrane</keyword>
<keyword evidence="1" id="KW-1133">Transmembrane helix</keyword>
<comment type="caution">
    <text evidence="3">The sequence shown here is derived from an EMBL/GenBank/DDBJ whole genome shotgun (WGS) entry which is preliminary data.</text>
</comment>
<reference evidence="3 4" key="1">
    <citation type="journal article" date="2016" name="Nat. Commun.">
        <title>Thousands of microbial genomes shed light on interconnected biogeochemical processes in an aquifer system.</title>
        <authorList>
            <person name="Anantharaman K."/>
            <person name="Brown C.T."/>
            <person name="Hug L.A."/>
            <person name="Sharon I."/>
            <person name="Castelle C.J."/>
            <person name="Probst A.J."/>
            <person name="Thomas B.C."/>
            <person name="Singh A."/>
            <person name="Wilkins M.J."/>
            <person name="Karaoz U."/>
            <person name="Brodie E.L."/>
            <person name="Williams K.H."/>
            <person name="Hubbard S.S."/>
            <person name="Banfield J.F."/>
        </authorList>
    </citation>
    <scope>NUCLEOTIDE SEQUENCE [LARGE SCALE GENOMIC DNA]</scope>
</reference>
<feature type="domain" description="PEGA" evidence="2">
    <location>
        <begin position="51"/>
        <end position="111"/>
    </location>
</feature>
<evidence type="ECO:0000313" key="4">
    <source>
        <dbReference type="Proteomes" id="UP000176282"/>
    </source>
</evidence>
<dbReference type="EMBL" id="MFQB01000053">
    <property type="protein sequence ID" value="OGH64849.1"/>
    <property type="molecule type" value="Genomic_DNA"/>
</dbReference>
<evidence type="ECO:0000256" key="1">
    <source>
        <dbReference type="SAM" id="Phobius"/>
    </source>
</evidence>
<accession>A0A1F6LZP9</accession>
<dbReference type="Pfam" id="PF08308">
    <property type="entry name" value="PEGA"/>
    <property type="match status" value="1"/>
</dbReference>
<sequence>MYHPPYFIPHRVRLTIMISLIASFFIISPLLILYTTGYRYDWRNHVFLTTGVLSIEGDPRDMDVFINDIQIEKTVPIRLTNLTPNTYRVRLEKAGYITWEKDVTVESNKTSYIKHIGLIRKTEPVALPSVQRFTSFALSYDGAHMLGMTQSTTNTFALSLFNAETKKETPLSIITASTSPYMEWSPYDASALISWKDVAGQHIRLVSGERAGETDAIALPGESVIRTQWDSSESLHLFFADRDEIFSLTSDGANFLVRLPVASAPWYIDGSRHLWTYDADRGAVTETVDGNVKESYATDQPIDRFVHVNNKRIVAHHENMIDIVERTSPPRVQRIQAESVTFNSGTHEWIVWSPWELWTIYEDGNATLLNRTGDPIQFVRPLDDFGVLLVATQNSLTAFNPGYYVTQKILDVSNIREVRVHQKQRKILFTKTSEGTEELFELNY</sequence>
<dbReference type="AlphaFoldDB" id="A0A1F6LZP9"/>
<name>A0A1F6LZP9_9BACT</name>
<organism evidence="3 4">
    <name type="scientific">Candidatus Magasanikbacteria bacterium RIFCSPHIGHO2_02_FULL_47_14</name>
    <dbReference type="NCBI Taxonomy" id="1798680"/>
    <lineage>
        <taxon>Bacteria</taxon>
        <taxon>Candidatus Magasanikiibacteriota</taxon>
    </lineage>
</organism>
<keyword evidence="1" id="KW-0812">Transmembrane</keyword>
<dbReference type="InterPro" id="IPR013229">
    <property type="entry name" value="PEGA"/>
</dbReference>
<dbReference type="STRING" id="1798680.A3J66_00810"/>
<feature type="transmembrane region" description="Helical" evidence="1">
    <location>
        <begin position="12"/>
        <end position="34"/>
    </location>
</feature>
<dbReference type="Proteomes" id="UP000176282">
    <property type="component" value="Unassembled WGS sequence"/>
</dbReference>
<evidence type="ECO:0000313" key="3">
    <source>
        <dbReference type="EMBL" id="OGH64849.1"/>
    </source>
</evidence>
<proteinExistence type="predicted"/>
<protein>
    <recommendedName>
        <fullName evidence="2">PEGA domain-containing protein</fullName>
    </recommendedName>
</protein>